<dbReference type="GO" id="GO:0008776">
    <property type="term" value="F:acetate kinase activity"/>
    <property type="evidence" value="ECO:0007669"/>
    <property type="project" value="TreeGrafter"/>
</dbReference>
<dbReference type="GO" id="GO:0005524">
    <property type="term" value="F:ATP binding"/>
    <property type="evidence" value="ECO:0007669"/>
    <property type="project" value="UniProtKB-KW"/>
</dbReference>
<organism evidence="5 6">
    <name type="scientific">Brucella lupini</name>
    <dbReference type="NCBI Taxonomy" id="255457"/>
    <lineage>
        <taxon>Bacteria</taxon>
        <taxon>Pseudomonadati</taxon>
        <taxon>Pseudomonadota</taxon>
        <taxon>Alphaproteobacteria</taxon>
        <taxon>Hyphomicrobiales</taxon>
        <taxon>Brucellaceae</taxon>
        <taxon>Brucella/Ochrobactrum group</taxon>
        <taxon>Brucella</taxon>
    </lineage>
</organism>
<dbReference type="Pfam" id="PF00871">
    <property type="entry name" value="Acetate_kinase"/>
    <property type="match status" value="1"/>
</dbReference>
<evidence type="ECO:0000256" key="3">
    <source>
        <dbReference type="ARBA" id="ARBA00022777"/>
    </source>
</evidence>
<dbReference type="Gene3D" id="3.30.420.40">
    <property type="match status" value="1"/>
</dbReference>
<keyword evidence="3 5" id="KW-0418">Kinase</keyword>
<accession>A0A256GI19</accession>
<keyword evidence="2" id="KW-0547">Nucleotide-binding</keyword>
<evidence type="ECO:0000256" key="4">
    <source>
        <dbReference type="ARBA" id="ARBA00022840"/>
    </source>
</evidence>
<dbReference type="InterPro" id="IPR043129">
    <property type="entry name" value="ATPase_NBD"/>
</dbReference>
<protein>
    <submittedName>
        <fullName evidence="5">Acetokinase family protein</fullName>
    </submittedName>
</protein>
<evidence type="ECO:0000313" key="6">
    <source>
        <dbReference type="Proteomes" id="UP000216363"/>
    </source>
</evidence>
<comment type="caution">
    <text evidence="5">The sequence shown here is derived from an EMBL/GenBank/DDBJ whole genome shotgun (WGS) entry which is preliminary data.</text>
</comment>
<sequence>MVDDKRINAIERLSSFAPLHQAKSVALIRGIQKLFPHVKQTVSFDTAFDQTTPEVIRRFALPREFHERDLKRYGFHGLSYKSIIGSFPRNSHSLLLEGS</sequence>
<evidence type="ECO:0000256" key="1">
    <source>
        <dbReference type="ARBA" id="ARBA00022679"/>
    </source>
</evidence>
<dbReference type="PANTHER" id="PTHR21060">
    <property type="entry name" value="ACETATE KINASE"/>
    <property type="match status" value="1"/>
</dbReference>
<evidence type="ECO:0000313" key="5">
    <source>
        <dbReference type="EMBL" id="OYR26804.1"/>
    </source>
</evidence>
<evidence type="ECO:0000256" key="2">
    <source>
        <dbReference type="ARBA" id="ARBA00022741"/>
    </source>
</evidence>
<dbReference type="GO" id="GO:0006083">
    <property type="term" value="P:acetate metabolic process"/>
    <property type="evidence" value="ECO:0007669"/>
    <property type="project" value="TreeGrafter"/>
</dbReference>
<dbReference type="EMBL" id="NNRN01000053">
    <property type="protein sequence ID" value="OYR26804.1"/>
    <property type="molecule type" value="Genomic_DNA"/>
</dbReference>
<dbReference type="Proteomes" id="UP000216363">
    <property type="component" value="Unassembled WGS sequence"/>
</dbReference>
<dbReference type="AlphaFoldDB" id="A0A256GI19"/>
<gene>
    <name evidence="5" type="ORF">CES86_3156</name>
</gene>
<keyword evidence="4" id="KW-0067">ATP-binding</keyword>
<proteinExistence type="predicted"/>
<dbReference type="PANTHER" id="PTHR21060:SF15">
    <property type="entry name" value="ACETATE KINASE-RELATED"/>
    <property type="match status" value="1"/>
</dbReference>
<name>A0A256GI19_9HYPH</name>
<dbReference type="InterPro" id="IPR000890">
    <property type="entry name" value="Aliphatic_acid_kin_short-chain"/>
</dbReference>
<keyword evidence="1" id="KW-0808">Transferase</keyword>
<dbReference type="SUPFAM" id="SSF53067">
    <property type="entry name" value="Actin-like ATPase domain"/>
    <property type="match status" value="1"/>
</dbReference>
<reference evidence="5 6" key="1">
    <citation type="submission" date="2017-07" db="EMBL/GenBank/DDBJ databases">
        <title>Draft genome of Ochrobactrum lupini type strain LUP21.</title>
        <authorList>
            <person name="Krzyzanowska D.M."/>
            <person name="Jafra S."/>
        </authorList>
    </citation>
    <scope>NUCLEOTIDE SEQUENCE [LARGE SCALE GENOMIC DNA]</scope>
    <source>
        <strain evidence="5 6">LUP21</strain>
    </source>
</reference>